<feature type="region of interest" description="Disordered" evidence="1">
    <location>
        <begin position="1"/>
        <end position="87"/>
    </location>
</feature>
<sequence>MDEGSSMSMTTASTTTASRGVGRGSSGGLGDRWGGDRICSSEMDEGSSMSMTTASTTTASRGVGRGSSGGLGDRWGGDRLSRLSGADLRGQRSVELLGVVQRRRGLRAAVHRS</sequence>
<evidence type="ECO:0000256" key="1">
    <source>
        <dbReference type="SAM" id="MobiDB-lite"/>
    </source>
</evidence>
<name>A0A5P1F264_ASPOF</name>
<evidence type="ECO:0000313" key="2">
    <source>
        <dbReference type="EMBL" id="ONK70520.1"/>
    </source>
</evidence>
<dbReference type="AlphaFoldDB" id="A0A5P1F264"/>
<proteinExistence type="predicted"/>
<evidence type="ECO:0000313" key="3">
    <source>
        <dbReference type="Proteomes" id="UP000243459"/>
    </source>
</evidence>
<gene>
    <name evidence="2" type="ORF">A4U43_C05F34550</name>
</gene>
<keyword evidence="3" id="KW-1185">Reference proteome</keyword>
<feature type="compositionally biased region" description="Low complexity" evidence="1">
    <location>
        <begin position="36"/>
        <end position="62"/>
    </location>
</feature>
<feature type="compositionally biased region" description="Gly residues" evidence="1">
    <location>
        <begin position="63"/>
        <end position="74"/>
    </location>
</feature>
<dbReference type="EMBL" id="CM007385">
    <property type="protein sequence ID" value="ONK70520.1"/>
    <property type="molecule type" value="Genomic_DNA"/>
</dbReference>
<accession>A0A5P1F264</accession>
<dbReference type="Proteomes" id="UP000243459">
    <property type="component" value="Chromosome 5"/>
</dbReference>
<feature type="compositionally biased region" description="Gly residues" evidence="1">
    <location>
        <begin position="21"/>
        <end position="32"/>
    </location>
</feature>
<organism evidence="2 3">
    <name type="scientific">Asparagus officinalis</name>
    <name type="common">Garden asparagus</name>
    <dbReference type="NCBI Taxonomy" id="4686"/>
    <lineage>
        <taxon>Eukaryota</taxon>
        <taxon>Viridiplantae</taxon>
        <taxon>Streptophyta</taxon>
        <taxon>Embryophyta</taxon>
        <taxon>Tracheophyta</taxon>
        <taxon>Spermatophyta</taxon>
        <taxon>Magnoliopsida</taxon>
        <taxon>Liliopsida</taxon>
        <taxon>Asparagales</taxon>
        <taxon>Asparagaceae</taxon>
        <taxon>Asparagoideae</taxon>
        <taxon>Asparagus</taxon>
    </lineage>
</organism>
<protein>
    <submittedName>
        <fullName evidence="2">Uncharacterized protein</fullName>
    </submittedName>
</protein>
<feature type="compositionally biased region" description="Low complexity" evidence="1">
    <location>
        <begin position="1"/>
        <end position="20"/>
    </location>
</feature>
<reference evidence="3" key="1">
    <citation type="journal article" date="2017" name="Nat. Commun.">
        <title>The asparagus genome sheds light on the origin and evolution of a young Y chromosome.</title>
        <authorList>
            <person name="Harkess A."/>
            <person name="Zhou J."/>
            <person name="Xu C."/>
            <person name="Bowers J.E."/>
            <person name="Van der Hulst R."/>
            <person name="Ayyampalayam S."/>
            <person name="Mercati F."/>
            <person name="Riccardi P."/>
            <person name="McKain M.R."/>
            <person name="Kakrana A."/>
            <person name="Tang H."/>
            <person name="Ray J."/>
            <person name="Groenendijk J."/>
            <person name="Arikit S."/>
            <person name="Mathioni S.M."/>
            <person name="Nakano M."/>
            <person name="Shan H."/>
            <person name="Telgmann-Rauber A."/>
            <person name="Kanno A."/>
            <person name="Yue Z."/>
            <person name="Chen H."/>
            <person name="Li W."/>
            <person name="Chen Y."/>
            <person name="Xu X."/>
            <person name="Zhang Y."/>
            <person name="Luo S."/>
            <person name="Chen H."/>
            <person name="Gao J."/>
            <person name="Mao Z."/>
            <person name="Pires J.C."/>
            <person name="Luo M."/>
            <person name="Kudrna D."/>
            <person name="Wing R.A."/>
            <person name="Meyers B.C."/>
            <person name="Yi K."/>
            <person name="Kong H."/>
            <person name="Lavrijsen P."/>
            <person name="Sunseri F."/>
            <person name="Falavigna A."/>
            <person name="Ye Y."/>
            <person name="Leebens-Mack J.H."/>
            <person name="Chen G."/>
        </authorList>
    </citation>
    <scope>NUCLEOTIDE SEQUENCE [LARGE SCALE GENOMIC DNA]</scope>
    <source>
        <strain evidence="3">cv. DH0086</strain>
    </source>
</reference>
<dbReference type="Gramene" id="ONK70520">
    <property type="protein sequence ID" value="ONK70520"/>
    <property type="gene ID" value="A4U43_C05F34550"/>
</dbReference>